<dbReference type="RefSeq" id="XP_041285264.1">
    <property type="nucleotide sequence ID" value="XM_041432051.1"/>
</dbReference>
<gene>
    <name evidence="1" type="ORF">F5147DRAFT_588029</name>
</gene>
<comment type="caution">
    <text evidence="1">The sequence shown here is derived from an EMBL/GenBank/DDBJ whole genome shotgun (WGS) entry which is preliminary data.</text>
</comment>
<evidence type="ECO:0000313" key="1">
    <source>
        <dbReference type="EMBL" id="KAG2087609.1"/>
    </source>
</evidence>
<keyword evidence="2" id="KW-1185">Reference proteome</keyword>
<dbReference type="OrthoDB" id="2751000at2759"/>
<sequence length="143" mass="16518">MAEIARTYHENIQMTNNSHHHDQTQQNARRTSLAEIPASQKIETQTNQLNELLQEEHVLNALMSSKSGSATGIDGIPYELWKHLHDKYTEASKKNQPGFNIIKTLTIVMNDIQLHGVNQDLDFTLGWMCPLYKKKDRTRIENY</sequence>
<evidence type="ECO:0000313" key="2">
    <source>
        <dbReference type="Proteomes" id="UP000823399"/>
    </source>
</evidence>
<proteinExistence type="predicted"/>
<protein>
    <submittedName>
        <fullName evidence="1">Uncharacterized protein</fullName>
    </submittedName>
</protein>
<dbReference type="AlphaFoldDB" id="A0A9P7ETI3"/>
<dbReference type="EMBL" id="JABBWM010000130">
    <property type="protein sequence ID" value="KAG2087609.1"/>
    <property type="molecule type" value="Genomic_DNA"/>
</dbReference>
<organism evidence="1 2">
    <name type="scientific">Suillus discolor</name>
    <dbReference type="NCBI Taxonomy" id="1912936"/>
    <lineage>
        <taxon>Eukaryota</taxon>
        <taxon>Fungi</taxon>
        <taxon>Dikarya</taxon>
        <taxon>Basidiomycota</taxon>
        <taxon>Agaricomycotina</taxon>
        <taxon>Agaricomycetes</taxon>
        <taxon>Agaricomycetidae</taxon>
        <taxon>Boletales</taxon>
        <taxon>Suillineae</taxon>
        <taxon>Suillaceae</taxon>
        <taxon>Suillus</taxon>
    </lineage>
</organism>
<dbReference type="GeneID" id="64694310"/>
<accession>A0A9P7ETI3</accession>
<reference evidence="1" key="1">
    <citation type="journal article" date="2020" name="New Phytol.">
        <title>Comparative genomics reveals dynamic genome evolution in host specialist ectomycorrhizal fungi.</title>
        <authorList>
            <person name="Lofgren L.A."/>
            <person name="Nguyen N.H."/>
            <person name="Vilgalys R."/>
            <person name="Ruytinx J."/>
            <person name="Liao H.L."/>
            <person name="Branco S."/>
            <person name="Kuo A."/>
            <person name="LaButti K."/>
            <person name="Lipzen A."/>
            <person name="Andreopoulos W."/>
            <person name="Pangilinan J."/>
            <person name="Riley R."/>
            <person name="Hundley H."/>
            <person name="Na H."/>
            <person name="Barry K."/>
            <person name="Grigoriev I.V."/>
            <person name="Stajich J.E."/>
            <person name="Kennedy P.G."/>
        </authorList>
    </citation>
    <scope>NUCLEOTIDE SEQUENCE</scope>
    <source>
        <strain evidence="1">FC423</strain>
    </source>
</reference>
<name>A0A9P7ETI3_9AGAM</name>
<dbReference type="Proteomes" id="UP000823399">
    <property type="component" value="Unassembled WGS sequence"/>
</dbReference>